<accession>A0A918APJ5</accession>
<gene>
    <name evidence="2" type="ORF">GCM10010185_43160</name>
</gene>
<feature type="chain" id="PRO_5039369888" description="Secreted protein" evidence="1">
    <location>
        <begin position="24"/>
        <end position="132"/>
    </location>
</feature>
<proteinExistence type="predicted"/>
<evidence type="ECO:0000313" key="2">
    <source>
        <dbReference type="EMBL" id="GGP65943.1"/>
    </source>
</evidence>
<feature type="signal peptide" evidence="1">
    <location>
        <begin position="1"/>
        <end position="23"/>
    </location>
</feature>
<comment type="caution">
    <text evidence="2">The sequence shown here is derived from an EMBL/GenBank/DDBJ whole genome shotgun (WGS) entry which is preliminary data.</text>
</comment>
<dbReference type="RefSeq" id="WP_189225111.1">
    <property type="nucleotide sequence ID" value="NZ_BMRG01000009.1"/>
</dbReference>
<evidence type="ECO:0000313" key="3">
    <source>
        <dbReference type="Proteomes" id="UP000639606"/>
    </source>
</evidence>
<reference evidence="2" key="1">
    <citation type="journal article" date="2014" name="Int. J. Syst. Evol. Microbiol.">
        <title>Complete genome sequence of Corynebacterium casei LMG S-19264T (=DSM 44701T), isolated from a smear-ripened cheese.</title>
        <authorList>
            <consortium name="US DOE Joint Genome Institute (JGI-PGF)"/>
            <person name="Walter F."/>
            <person name="Albersmeier A."/>
            <person name="Kalinowski J."/>
            <person name="Ruckert C."/>
        </authorList>
    </citation>
    <scope>NUCLEOTIDE SEQUENCE</scope>
    <source>
        <strain evidence="2">JCM 3313</strain>
    </source>
</reference>
<dbReference type="AlphaFoldDB" id="A0A918APJ5"/>
<organism evidence="2 3">
    <name type="scientific">Saccharothrix coeruleofusca</name>
    <dbReference type="NCBI Taxonomy" id="33919"/>
    <lineage>
        <taxon>Bacteria</taxon>
        <taxon>Bacillati</taxon>
        <taxon>Actinomycetota</taxon>
        <taxon>Actinomycetes</taxon>
        <taxon>Pseudonocardiales</taxon>
        <taxon>Pseudonocardiaceae</taxon>
        <taxon>Saccharothrix</taxon>
    </lineage>
</organism>
<keyword evidence="3" id="KW-1185">Reference proteome</keyword>
<evidence type="ECO:0008006" key="4">
    <source>
        <dbReference type="Google" id="ProtNLM"/>
    </source>
</evidence>
<sequence length="132" mass="13610">MAARRFATAIGMVIALFTAAALAAPVASASTVVSSGSSAKGGYGVAGFTDGAHLYACDEGKPDGMRAMAFLWVSGHTKAVVAQDFNGSNAECSDPYLVVDWIEVGTSYRLEACIQDGASGTPQKCRSKYGVF</sequence>
<evidence type="ECO:0000256" key="1">
    <source>
        <dbReference type="SAM" id="SignalP"/>
    </source>
</evidence>
<reference evidence="2" key="2">
    <citation type="submission" date="2020-09" db="EMBL/GenBank/DDBJ databases">
        <authorList>
            <person name="Sun Q."/>
            <person name="Ohkuma M."/>
        </authorList>
    </citation>
    <scope>NUCLEOTIDE SEQUENCE</scope>
    <source>
        <strain evidence="2">JCM 3313</strain>
    </source>
</reference>
<dbReference type="Proteomes" id="UP000639606">
    <property type="component" value="Unassembled WGS sequence"/>
</dbReference>
<dbReference type="EMBL" id="BMRG01000009">
    <property type="protein sequence ID" value="GGP65943.1"/>
    <property type="molecule type" value="Genomic_DNA"/>
</dbReference>
<protein>
    <recommendedName>
        <fullName evidence="4">Secreted protein</fullName>
    </recommendedName>
</protein>
<name>A0A918APJ5_9PSEU</name>
<keyword evidence="1" id="KW-0732">Signal</keyword>